<keyword evidence="6" id="KW-0677">Repeat</keyword>
<feature type="domain" description="RING-type" evidence="13">
    <location>
        <begin position="569"/>
        <end position="621"/>
    </location>
</feature>
<dbReference type="Gene3D" id="3.30.40.10">
    <property type="entry name" value="Zinc/RING finger domain, C3HC4 (zinc finger)"/>
    <property type="match status" value="1"/>
</dbReference>
<dbReference type="PANTHER" id="PTHR12622">
    <property type="entry name" value="DELTEX-RELATED"/>
    <property type="match status" value="1"/>
</dbReference>
<name>W8BFW5_CERCA</name>
<feature type="compositionally biased region" description="Polar residues" evidence="12">
    <location>
        <begin position="251"/>
        <end position="266"/>
    </location>
</feature>
<feature type="domain" description="WWE" evidence="14">
    <location>
        <begin position="33"/>
        <end position="114"/>
    </location>
</feature>
<proteinExistence type="evidence at transcript level"/>
<feature type="region of interest" description="Disordered" evidence="12">
    <location>
        <begin position="251"/>
        <end position="293"/>
    </location>
</feature>
<comment type="subcellular location">
    <subcellularLocation>
        <location evidence="11">Cytoplasm</location>
    </subcellularLocation>
</comment>
<keyword evidence="9" id="KW-0914">Notch signaling pathway</keyword>
<dbReference type="Pfam" id="PF02825">
    <property type="entry name" value="WWE"/>
    <property type="match status" value="2"/>
</dbReference>
<keyword evidence="4 11" id="KW-0808">Transferase</keyword>
<dbReference type="InterPro" id="IPR004170">
    <property type="entry name" value="WWE_dom"/>
</dbReference>
<evidence type="ECO:0000256" key="1">
    <source>
        <dbReference type="ARBA" id="ARBA00000900"/>
    </source>
</evidence>
<dbReference type="GO" id="GO:0005737">
    <property type="term" value="C:cytoplasm"/>
    <property type="evidence" value="ECO:0007669"/>
    <property type="project" value="UniProtKB-SubCell"/>
</dbReference>
<dbReference type="InterPro" id="IPR039399">
    <property type="entry name" value="Deltex_C_sf"/>
</dbReference>
<dbReference type="PROSITE" id="PS50089">
    <property type="entry name" value="ZF_RING_2"/>
    <property type="match status" value="1"/>
</dbReference>
<dbReference type="PROSITE" id="PS50918">
    <property type="entry name" value="WWE"/>
    <property type="match status" value="2"/>
</dbReference>
<feature type="region of interest" description="Disordered" evidence="12">
    <location>
        <begin position="378"/>
        <end position="436"/>
    </location>
</feature>
<evidence type="ECO:0000256" key="4">
    <source>
        <dbReference type="ARBA" id="ARBA00022679"/>
    </source>
</evidence>
<dbReference type="SUPFAM" id="SSF117839">
    <property type="entry name" value="WWE domain"/>
    <property type="match status" value="2"/>
</dbReference>
<dbReference type="InterPro" id="IPR013083">
    <property type="entry name" value="Znf_RING/FYVE/PHD"/>
</dbReference>
<evidence type="ECO:0000256" key="11">
    <source>
        <dbReference type="RuleBase" id="RU367105"/>
    </source>
</evidence>
<dbReference type="GO" id="GO:0008270">
    <property type="term" value="F:zinc ion binding"/>
    <property type="evidence" value="ECO:0007669"/>
    <property type="project" value="UniProtKB-KW"/>
</dbReference>
<organism evidence="15">
    <name type="scientific">Ceratitis capitata</name>
    <name type="common">Mediterranean fruit fly</name>
    <name type="synonym">Tephritis capitata</name>
    <dbReference type="NCBI Taxonomy" id="7213"/>
    <lineage>
        <taxon>Eukaryota</taxon>
        <taxon>Metazoa</taxon>
        <taxon>Ecdysozoa</taxon>
        <taxon>Arthropoda</taxon>
        <taxon>Hexapoda</taxon>
        <taxon>Insecta</taxon>
        <taxon>Pterygota</taxon>
        <taxon>Neoptera</taxon>
        <taxon>Endopterygota</taxon>
        <taxon>Diptera</taxon>
        <taxon>Brachycera</taxon>
        <taxon>Muscomorpha</taxon>
        <taxon>Tephritoidea</taxon>
        <taxon>Tephritidae</taxon>
        <taxon>Ceratitis</taxon>
        <taxon>Ceratitis</taxon>
    </lineage>
</organism>
<dbReference type="InterPro" id="IPR037197">
    <property type="entry name" value="WWE_dom_sf"/>
</dbReference>
<evidence type="ECO:0000256" key="10">
    <source>
        <dbReference type="PROSITE-ProRule" id="PRU00175"/>
    </source>
</evidence>
<evidence type="ECO:0000256" key="5">
    <source>
        <dbReference type="ARBA" id="ARBA00022723"/>
    </source>
</evidence>
<evidence type="ECO:0000313" key="15">
    <source>
        <dbReference type="EMBL" id="JAB95838.1"/>
    </source>
</evidence>
<dbReference type="GO" id="GO:0061630">
    <property type="term" value="F:ubiquitin protein ligase activity"/>
    <property type="evidence" value="ECO:0007669"/>
    <property type="project" value="UniProtKB-UniRule"/>
</dbReference>
<comment type="catalytic activity">
    <reaction evidence="1 11">
        <text>S-ubiquitinyl-[E2 ubiquitin-conjugating enzyme]-L-cysteine + [acceptor protein]-L-lysine = [E2 ubiquitin-conjugating enzyme]-L-cysteine + N(6)-ubiquitinyl-[acceptor protein]-L-lysine.</text>
        <dbReference type="EC" id="2.3.2.27"/>
    </reaction>
</comment>
<evidence type="ECO:0000256" key="2">
    <source>
        <dbReference type="ARBA" id="ARBA00004906"/>
    </source>
</evidence>
<feature type="compositionally biased region" description="Low complexity" evidence="12">
    <location>
        <begin position="275"/>
        <end position="293"/>
    </location>
</feature>
<dbReference type="UniPathway" id="UPA00143"/>
<sequence length="759" mass="83350">MAGHGCIGVGGGGGGGGVGISVGVTSGSGGSTGGLNSSPTTHAVVVWEYEFGTGKWLPYSPDVSQHLERAHAKKLTRVLLSDADPQLEQYYVNIRTMTQELEEDTGFSTISVRRMFYAPSSPPGKGTKWERLGSAGPGDWHPFNMHLQCIIEDAWSKGEQRLDLCNTRLSAPYVINFCNLTQIRQPNGPIRSIRRTQQAPYPLVKLTPQQAQQLNVNFYNDFCVKRNNTLPKSSAKIADTKQLQQRMASHTNGLPTTTMSHASRQPQPLPAMASLPSQHLSHGHHQQQQLHHPQNNTHLQTNAHAHLQHRNNNIKSHKKNSEISTTNLRHILNNLNIFGSSTKSSNSHLNNNATMNHVGHNPIASSSNHLSLQFSHSKTPLTASMKSHHSRCSDGSLQSQRSSRLSSHRSRSRTRISDTDTNSMKSNRRPSVDTVSTYLSHESKESLRSRNFAISVNDLLDCSLGSDEVFVPSLPPSSLGERAPAPPPLPHHVSSLNLAPPVGTAGGSVTVVATLHNTQKSHQSQQHLLSSTQQSAIAGSIVGVDPASDMISRFVKVAEPPVWPNAQPCPMCMEELIQNAQNPTIALTRCQHLMHLQCLNGMIIAQQGDMSKNLFIECPVCGIVYGEKVGNQPNGTMSWSIISKSLPGHESQNTIQIVYDIASGVQTEEHPHPGRAFFAVGFPRVCYLPDCPLGRKVLRFLKIAFDRRLLFSIGRSVTTGREDVVIWNSVDHKTQFNMFPDPTYLQRCMQQLVHLGVTD</sequence>
<keyword evidence="8 11" id="KW-0862">Zinc</keyword>
<feature type="compositionally biased region" description="Low complexity" evidence="12">
    <location>
        <begin position="393"/>
        <end position="405"/>
    </location>
</feature>
<evidence type="ECO:0000259" key="13">
    <source>
        <dbReference type="PROSITE" id="PS50089"/>
    </source>
</evidence>
<dbReference type="EC" id="2.3.2.27" evidence="11"/>
<dbReference type="Pfam" id="PF18102">
    <property type="entry name" value="DTC"/>
    <property type="match status" value="1"/>
</dbReference>
<reference evidence="15" key="2">
    <citation type="journal article" date="2014" name="BMC Genomics">
        <title>A genomic perspective to assessing quality of mass-reared SIT flies used in Mediterranean fruit fly (Ceratitis capitata) eradication in California.</title>
        <authorList>
            <person name="Calla B."/>
            <person name="Hall B."/>
            <person name="Hou S."/>
            <person name="Geib S.M."/>
        </authorList>
    </citation>
    <scope>NUCLEOTIDE SEQUENCE</scope>
</reference>
<evidence type="ECO:0000256" key="12">
    <source>
        <dbReference type="SAM" id="MobiDB-lite"/>
    </source>
</evidence>
<dbReference type="InterPro" id="IPR018123">
    <property type="entry name" value="WWE-dom_subgr"/>
</dbReference>
<dbReference type="SMART" id="SM00184">
    <property type="entry name" value="RING"/>
    <property type="match status" value="1"/>
</dbReference>
<protein>
    <recommendedName>
        <fullName evidence="11">E3 ubiquitin-protein ligase</fullName>
        <ecNumber evidence="11">2.3.2.27</ecNumber>
    </recommendedName>
</protein>
<dbReference type="Gene3D" id="3.30.720.50">
    <property type="match status" value="2"/>
</dbReference>
<dbReference type="InterPro" id="IPR039398">
    <property type="entry name" value="Deltex_fam"/>
</dbReference>
<evidence type="ECO:0000256" key="8">
    <source>
        <dbReference type="ARBA" id="ARBA00022833"/>
    </source>
</evidence>
<dbReference type="EMBL" id="GAMC01010717">
    <property type="protein sequence ID" value="JAB95838.1"/>
    <property type="molecule type" value="mRNA"/>
</dbReference>
<gene>
    <name evidence="15" type="primary">DTX</name>
</gene>
<dbReference type="Gene3D" id="3.30.390.130">
    <property type="match status" value="1"/>
</dbReference>
<dbReference type="InterPro" id="IPR039396">
    <property type="entry name" value="Deltex_C"/>
</dbReference>
<evidence type="ECO:0000256" key="7">
    <source>
        <dbReference type="ARBA" id="ARBA00022771"/>
    </source>
</evidence>
<dbReference type="SUPFAM" id="SSF57850">
    <property type="entry name" value="RING/U-box"/>
    <property type="match status" value="1"/>
</dbReference>
<reference evidence="15" key="1">
    <citation type="submission" date="2013-07" db="EMBL/GenBank/DDBJ databases">
        <authorList>
            <person name="Geib S."/>
        </authorList>
    </citation>
    <scope>NUCLEOTIDE SEQUENCE</scope>
</reference>
<dbReference type="OrthoDB" id="2449614at2759"/>
<dbReference type="CDD" id="cd09633">
    <property type="entry name" value="Deltex_C"/>
    <property type="match status" value="1"/>
</dbReference>
<dbReference type="EMBL" id="GAMC01010718">
    <property type="protein sequence ID" value="JAB95837.1"/>
    <property type="molecule type" value="mRNA"/>
</dbReference>
<accession>W8BFW5</accession>
<keyword evidence="11" id="KW-0963">Cytoplasm</keyword>
<comment type="similarity">
    <text evidence="3 11">Belongs to the Deltex family.</text>
</comment>
<dbReference type="GO" id="GO:0007219">
    <property type="term" value="P:Notch signaling pathway"/>
    <property type="evidence" value="ECO:0007669"/>
    <property type="project" value="UniProtKB-KW"/>
</dbReference>
<feature type="domain" description="WWE" evidence="14">
    <location>
        <begin position="115"/>
        <end position="195"/>
    </location>
</feature>
<evidence type="ECO:0000256" key="6">
    <source>
        <dbReference type="ARBA" id="ARBA00022737"/>
    </source>
</evidence>
<comment type="pathway">
    <text evidence="2 11">Protein modification; protein ubiquitination.</text>
</comment>
<dbReference type="FunFam" id="3.30.390.130:FF:000001">
    <property type="entry name" value="Probable E3 ubiquitin-protein ligase DTX3"/>
    <property type="match status" value="1"/>
</dbReference>
<evidence type="ECO:0000256" key="9">
    <source>
        <dbReference type="ARBA" id="ARBA00022976"/>
    </source>
</evidence>
<dbReference type="InterPro" id="IPR001841">
    <property type="entry name" value="Znf_RING"/>
</dbReference>
<keyword evidence="7 10" id="KW-0863">Zinc-finger</keyword>
<dbReference type="GO" id="GO:0016567">
    <property type="term" value="P:protein ubiquitination"/>
    <property type="evidence" value="ECO:0007669"/>
    <property type="project" value="UniProtKB-UniRule"/>
</dbReference>
<dbReference type="AlphaFoldDB" id="W8BFW5"/>
<feature type="region of interest" description="Disordered" evidence="12">
    <location>
        <begin position="348"/>
        <end position="367"/>
    </location>
</feature>
<keyword evidence="5 11" id="KW-0479">Metal-binding</keyword>
<dbReference type="SMART" id="SM00678">
    <property type="entry name" value="WWE"/>
    <property type="match status" value="2"/>
</dbReference>
<evidence type="ECO:0000259" key="14">
    <source>
        <dbReference type="PROSITE" id="PS50918"/>
    </source>
</evidence>
<evidence type="ECO:0000256" key="3">
    <source>
        <dbReference type="ARBA" id="ARBA00009413"/>
    </source>
</evidence>